<dbReference type="AlphaFoldDB" id="A0ABD0NS61"/>
<protein>
    <recommendedName>
        <fullName evidence="1">FERM domain-containing protein</fullName>
    </recommendedName>
</protein>
<name>A0ABD0NS61_CIRMR</name>
<dbReference type="InterPro" id="IPR000299">
    <property type="entry name" value="FERM_domain"/>
</dbReference>
<dbReference type="SUPFAM" id="SSF54236">
    <property type="entry name" value="Ubiquitin-like"/>
    <property type="match status" value="1"/>
</dbReference>
<dbReference type="Gene3D" id="3.10.20.90">
    <property type="entry name" value="Phosphatidylinositol 3-kinase Catalytic Subunit, Chain A, domain 1"/>
    <property type="match status" value="1"/>
</dbReference>
<organism evidence="2 3">
    <name type="scientific">Cirrhinus mrigala</name>
    <name type="common">Mrigala</name>
    <dbReference type="NCBI Taxonomy" id="683832"/>
    <lineage>
        <taxon>Eukaryota</taxon>
        <taxon>Metazoa</taxon>
        <taxon>Chordata</taxon>
        <taxon>Craniata</taxon>
        <taxon>Vertebrata</taxon>
        <taxon>Euteleostomi</taxon>
        <taxon>Actinopterygii</taxon>
        <taxon>Neopterygii</taxon>
        <taxon>Teleostei</taxon>
        <taxon>Ostariophysi</taxon>
        <taxon>Cypriniformes</taxon>
        <taxon>Cyprinidae</taxon>
        <taxon>Labeoninae</taxon>
        <taxon>Labeonini</taxon>
        <taxon>Cirrhinus</taxon>
    </lineage>
</organism>
<dbReference type="InterPro" id="IPR041390">
    <property type="entry name" value="FADK_N"/>
</dbReference>
<keyword evidence="3" id="KW-1185">Reference proteome</keyword>
<gene>
    <name evidence="2" type="ORF">M9458_040078</name>
</gene>
<feature type="non-terminal residue" evidence="2">
    <location>
        <position position="59"/>
    </location>
</feature>
<evidence type="ECO:0000313" key="2">
    <source>
        <dbReference type="EMBL" id="KAL0164325.1"/>
    </source>
</evidence>
<feature type="domain" description="FERM" evidence="1">
    <location>
        <begin position="1"/>
        <end position="59"/>
    </location>
</feature>
<feature type="non-terminal residue" evidence="2">
    <location>
        <position position="1"/>
    </location>
</feature>
<sequence length="59" mass="6771">TIIQSILISGRLGPNVQNPGCFGLRLKHLKSEELHWLHPDLTVGEVEQRYESHHAEAEW</sequence>
<reference evidence="2 3" key="1">
    <citation type="submission" date="2024-05" db="EMBL/GenBank/DDBJ databases">
        <title>Genome sequencing and assembly of Indian major carp, Cirrhinus mrigala (Hamilton, 1822).</title>
        <authorList>
            <person name="Mohindra V."/>
            <person name="Chowdhury L.M."/>
            <person name="Lal K."/>
            <person name="Jena J.K."/>
        </authorList>
    </citation>
    <scope>NUCLEOTIDE SEQUENCE [LARGE SCALE GENOMIC DNA]</scope>
    <source>
        <strain evidence="2">CM1030</strain>
        <tissue evidence="2">Blood</tissue>
    </source>
</reference>
<evidence type="ECO:0000313" key="3">
    <source>
        <dbReference type="Proteomes" id="UP001529510"/>
    </source>
</evidence>
<dbReference type="PROSITE" id="PS50057">
    <property type="entry name" value="FERM_3"/>
    <property type="match status" value="1"/>
</dbReference>
<dbReference type="InterPro" id="IPR029071">
    <property type="entry name" value="Ubiquitin-like_domsf"/>
</dbReference>
<dbReference type="Pfam" id="PF18038">
    <property type="entry name" value="FERM_N_2"/>
    <property type="match status" value="1"/>
</dbReference>
<dbReference type="Proteomes" id="UP001529510">
    <property type="component" value="Unassembled WGS sequence"/>
</dbReference>
<comment type="caution">
    <text evidence="2">The sequence shown here is derived from an EMBL/GenBank/DDBJ whole genome shotgun (WGS) entry which is preliminary data.</text>
</comment>
<proteinExistence type="predicted"/>
<evidence type="ECO:0000259" key="1">
    <source>
        <dbReference type="PROSITE" id="PS50057"/>
    </source>
</evidence>
<dbReference type="EMBL" id="JAMKFB020000020">
    <property type="protein sequence ID" value="KAL0164325.1"/>
    <property type="molecule type" value="Genomic_DNA"/>
</dbReference>
<accession>A0ABD0NS61</accession>